<proteinExistence type="predicted"/>
<dbReference type="Proteomes" id="UP000313359">
    <property type="component" value="Unassembled WGS sequence"/>
</dbReference>
<name>A0A5C2SEV6_9APHY</name>
<dbReference type="AlphaFoldDB" id="A0A5C2SEV6"/>
<evidence type="ECO:0000313" key="2">
    <source>
        <dbReference type="Proteomes" id="UP000313359"/>
    </source>
</evidence>
<organism evidence="1 2">
    <name type="scientific">Lentinus tigrinus ALCF2SS1-6</name>
    <dbReference type="NCBI Taxonomy" id="1328759"/>
    <lineage>
        <taxon>Eukaryota</taxon>
        <taxon>Fungi</taxon>
        <taxon>Dikarya</taxon>
        <taxon>Basidiomycota</taxon>
        <taxon>Agaricomycotina</taxon>
        <taxon>Agaricomycetes</taxon>
        <taxon>Polyporales</taxon>
        <taxon>Polyporaceae</taxon>
        <taxon>Lentinus</taxon>
    </lineage>
</organism>
<sequence length="109" mass="12175">MLLQRLKLGTSDITRSRRKSASAQRDSLLVEFETTYRGCGGFCTTQCHVRCHGGIVQTPRFAETRSRWAGLTTPSTTCSVLFVVKAGREIARSRLSRWLYCSLNSASLD</sequence>
<evidence type="ECO:0000313" key="1">
    <source>
        <dbReference type="EMBL" id="RPD61787.1"/>
    </source>
</evidence>
<accession>A0A5C2SEV6</accession>
<keyword evidence="2" id="KW-1185">Reference proteome</keyword>
<protein>
    <submittedName>
        <fullName evidence="1">Uncharacterized protein</fullName>
    </submittedName>
</protein>
<dbReference type="EMBL" id="ML122261">
    <property type="protein sequence ID" value="RPD61787.1"/>
    <property type="molecule type" value="Genomic_DNA"/>
</dbReference>
<gene>
    <name evidence="1" type="ORF">L227DRAFT_60553</name>
</gene>
<reference evidence="1" key="1">
    <citation type="journal article" date="2018" name="Genome Biol. Evol.">
        <title>Genomics and development of Lentinus tigrinus, a white-rot wood-decaying mushroom with dimorphic fruiting bodies.</title>
        <authorList>
            <person name="Wu B."/>
            <person name="Xu Z."/>
            <person name="Knudson A."/>
            <person name="Carlson A."/>
            <person name="Chen N."/>
            <person name="Kovaka S."/>
            <person name="LaButti K."/>
            <person name="Lipzen A."/>
            <person name="Pennachio C."/>
            <person name="Riley R."/>
            <person name="Schakwitz W."/>
            <person name="Umezawa K."/>
            <person name="Ohm R.A."/>
            <person name="Grigoriev I.V."/>
            <person name="Nagy L.G."/>
            <person name="Gibbons J."/>
            <person name="Hibbett D."/>
        </authorList>
    </citation>
    <scope>NUCLEOTIDE SEQUENCE [LARGE SCALE GENOMIC DNA]</scope>
    <source>
        <strain evidence="1">ALCF2SS1-6</strain>
    </source>
</reference>